<accession>A0A0T6BCK2</accession>
<feature type="compositionally biased region" description="Acidic residues" evidence="3">
    <location>
        <begin position="197"/>
        <end position="221"/>
    </location>
</feature>
<feature type="non-terminal residue" evidence="4">
    <location>
        <position position="286"/>
    </location>
</feature>
<dbReference type="OrthoDB" id="342531at2759"/>
<dbReference type="EMBL" id="LJIG01001915">
    <property type="protein sequence ID" value="KRT85025.1"/>
    <property type="molecule type" value="Genomic_DNA"/>
</dbReference>
<evidence type="ECO:0000313" key="4">
    <source>
        <dbReference type="EMBL" id="KRT85025.1"/>
    </source>
</evidence>
<dbReference type="PANTHER" id="PTHR13213:SF2">
    <property type="entry name" value="MYB-BINDING PROTEIN 1A"/>
    <property type="match status" value="1"/>
</dbReference>
<dbReference type="AlphaFoldDB" id="A0A0T6BCK2"/>
<reference evidence="4 5" key="1">
    <citation type="submission" date="2015-09" db="EMBL/GenBank/DDBJ databases">
        <title>Draft genome of the scarab beetle Oryctes borbonicus.</title>
        <authorList>
            <person name="Meyer J.M."/>
            <person name="Markov G.V."/>
            <person name="Baskaran P."/>
            <person name="Herrmann M."/>
            <person name="Sommer R.J."/>
            <person name="Roedelsperger C."/>
        </authorList>
    </citation>
    <scope>NUCLEOTIDE SEQUENCE [LARGE SCALE GENOMIC DNA]</scope>
    <source>
        <strain evidence="4">OB123</strain>
        <tissue evidence="4">Whole animal</tissue>
    </source>
</reference>
<dbReference type="Proteomes" id="UP000051574">
    <property type="component" value="Unassembled WGS sequence"/>
</dbReference>
<comment type="subcellular location">
    <subcellularLocation>
        <location evidence="1">Nucleus</location>
    </subcellularLocation>
</comment>
<evidence type="ECO:0000256" key="3">
    <source>
        <dbReference type="SAM" id="MobiDB-lite"/>
    </source>
</evidence>
<feature type="non-terminal residue" evidence="4">
    <location>
        <position position="1"/>
    </location>
</feature>
<dbReference type="PANTHER" id="PTHR13213">
    <property type="entry name" value="MYB-BINDING PROTEIN 1A FAMILY MEMBER"/>
    <property type="match status" value="1"/>
</dbReference>
<dbReference type="GO" id="GO:0005730">
    <property type="term" value="C:nucleolus"/>
    <property type="evidence" value="ECO:0007669"/>
    <property type="project" value="InterPro"/>
</dbReference>
<evidence type="ECO:0000313" key="5">
    <source>
        <dbReference type="Proteomes" id="UP000051574"/>
    </source>
</evidence>
<proteinExistence type="predicted"/>
<evidence type="ECO:0000256" key="2">
    <source>
        <dbReference type="ARBA" id="ARBA00023242"/>
    </source>
</evidence>
<dbReference type="GO" id="GO:0043565">
    <property type="term" value="F:sequence-specific DNA binding"/>
    <property type="evidence" value="ECO:0007669"/>
    <property type="project" value="TreeGrafter"/>
</dbReference>
<name>A0A0T6BCK2_9SCAR</name>
<feature type="region of interest" description="Disordered" evidence="3">
    <location>
        <begin position="176"/>
        <end position="286"/>
    </location>
</feature>
<sequence length="286" mass="33075">ASLKDTFYRALDLKLPKLKDLRDLLSELVTHINLLKQQQLLRNPLTDEASEMWIKSLEYIQKLDSKHKKIYSVFHTLFLHMSLQLFNDVKLAVDSLKELISCYERVRIEKKHLEETNSDDPLWIEVVIDLFLNLLSHKSSLLRNLINYVFPHLCKYLNVTAMHQILDILDPKNEGNPLIQSDESESENEGADSKNDESDENDEESEESDENVEDEEMEDDNVNDKLKMAVQMALGGYKSDEESIDLDEMSESEGKKLDEALATAFKQFKPNIGKKSQKQKKEDEAL</sequence>
<dbReference type="GO" id="GO:0003714">
    <property type="term" value="F:transcription corepressor activity"/>
    <property type="evidence" value="ECO:0007669"/>
    <property type="project" value="TreeGrafter"/>
</dbReference>
<organism evidence="4 5">
    <name type="scientific">Oryctes borbonicus</name>
    <dbReference type="NCBI Taxonomy" id="1629725"/>
    <lineage>
        <taxon>Eukaryota</taxon>
        <taxon>Metazoa</taxon>
        <taxon>Ecdysozoa</taxon>
        <taxon>Arthropoda</taxon>
        <taxon>Hexapoda</taxon>
        <taxon>Insecta</taxon>
        <taxon>Pterygota</taxon>
        <taxon>Neoptera</taxon>
        <taxon>Endopterygota</taxon>
        <taxon>Coleoptera</taxon>
        <taxon>Polyphaga</taxon>
        <taxon>Scarabaeiformia</taxon>
        <taxon>Scarabaeidae</taxon>
        <taxon>Dynastinae</taxon>
        <taxon>Oryctes</taxon>
    </lineage>
</organism>
<dbReference type="InterPro" id="IPR007015">
    <property type="entry name" value="DNA_pol_V/MYBBP1A"/>
</dbReference>
<gene>
    <name evidence="4" type="ORF">AMK59_92</name>
</gene>
<evidence type="ECO:0000256" key="1">
    <source>
        <dbReference type="ARBA" id="ARBA00004123"/>
    </source>
</evidence>
<comment type="caution">
    <text evidence="4">The sequence shown here is derived from an EMBL/GenBank/DDBJ whole genome shotgun (WGS) entry which is preliminary data.</text>
</comment>
<keyword evidence="5" id="KW-1185">Reference proteome</keyword>
<dbReference type="Pfam" id="PF04931">
    <property type="entry name" value="DNA_pol_phi"/>
    <property type="match status" value="1"/>
</dbReference>
<dbReference type="GO" id="GO:0003723">
    <property type="term" value="F:RNA binding"/>
    <property type="evidence" value="ECO:0007669"/>
    <property type="project" value="TreeGrafter"/>
</dbReference>
<protein>
    <submittedName>
        <fullName evidence="4">Uncharacterized protein</fullName>
    </submittedName>
</protein>
<keyword evidence="2" id="KW-0539">Nucleus</keyword>
<feature type="compositionally biased region" description="Acidic residues" evidence="3">
    <location>
        <begin position="242"/>
        <end position="251"/>
    </location>
</feature>